<evidence type="ECO:0000313" key="6">
    <source>
        <dbReference type="Proteomes" id="UP000310334"/>
    </source>
</evidence>
<evidence type="ECO:0000256" key="1">
    <source>
        <dbReference type="ARBA" id="ARBA00004196"/>
    </source>
</evidence>
<dbReference type="PANTHER" id="PTHR46847">
    <property type="entry name" value="D-ALLOSE-BINDING PERIPLASMIC PROTEIN-RELATED"/>
    <property type="match status" value="1"/>
</dbReference>
<dbReference type="SUPFAM" id="SSF53822">
    <property type="entry name" value="Periplasmic binding protein-like I"/>
    <property type="match status" value="1"/>
</dbReference>
<comment type="caution">
    <text evidence="5">The sequence shown here is derived from an EMBL/GenBank/DDBJ whole genome shotgun (WGS) entry which is preliminary data.</text>
</comment>
<dbReference type="GO" id="GO:0030246">
    <property type="term" value="F:carbohydrate binding"/>
    <property type="evidence" value="ECO:0007669"/>
    <property type="project" value="UniProtKB-ARBA"/>
</dbReference>
<evidence type="ECO:0000256" key="3">
    <source>
        <dbReference type="ARBA" id="ARBA00022729"/>
    </source>
</evidence>
<evidence type="ECO:0000259" key="4">
    <source>
        <dbReference type="Pfam" id="PF13407"/>
    </source>
</evidence>
<gene>
    <name evidence="5" type="ORF">E6W99_15435</name>
</gene>
<protein>
    <submittedName>
        <fullName evidence="5">Sugar ABC transporter substrate-binding protein</fullName>
    </submittedName>
</protein>
<dbReference type="CDD" id="cd01536">
    <property type="entry name" value="PBP1_ABC_sugar_binding-like"/>
    <property type="match status" value="1"/>
</dbReference>
<name>A0A4S4BTY1_9BACI</name>
<dbReference type="PANTHER" id="PTHR46847:SF1">
    <property type="entry name" value="D-ALLOSE-BINDING PERIPLASMIC PROTEIN-RELATED"/>
    <property type="match status" value="1"/>
</dbReference>
<feature type="domain" description="Periplasmic binding protein" evidence="4">
    <location>
        <begin position="42"/>
        <end position="292"/>
    </location>
</feature>
<dbReference type="Pfam" id="PF13407">
    <property type="entry name" value="Peripla_BP_4"/>
    <property type="match status" value="1"/>
</dbReference>
<dbReference type="InterPro" id="IPR025997">
    <property type="entry name" value="SBP_2_dom"/>
</dbReference>
<evidence type="ECO:0000313" key="5">
    <source>
        <dbReference type="EMBL" id="THF78562.1"/>
    </source>
</evidence>
<reference evidence="5 6" key="1">
    <citation type="submission" date="2019-04" db="EMBL/GenBank/DDBJ databases">
        <title>Bacillus sediminilitoris sp. nov., isolated from a tidal flat sediment on the East China Sea.</title>
        <authorList>
            <person name="Wei Y."/>
            <person name="Mao H."/>
            <person name="Fang J."/>
        </authorList>
    </citation>
    <scope>NUCLEOTIDE SEQUENCE [LARGE SCALE GENOMIC DNA]</scope>
    <source>
        <strain evidence="5 6">DSL-17</strain>
    </source>
</reference>
<dbReference type="Proteomes" id="UP000310334">
    <property type="component" value="Unassembled WGS sequence"/>
</dbReference>
<sequence length="322" mass="35700">MEGVGILKKRGIIPFVFTAFLLVFISLVIWFLKEDNKPKVIFVGQRLDTEYWKIIESGAKEGFRDFDIEGEVLAPDSVYPISNQPNLLKTVLKQHPDALIVTPTVPADTIPVLEEYKKNNIPVIFASRDIEWEHKTSYIGTDHYALGKTAGKLLGSMVYPGEQVAIIYGGQDDQAMIDRKNGMKKVLEDIGIEIVTEQSGYDQFGNPKPVIGAILQKHPDIQGIVTTSDRLALDVLKTLEKKEVNIPVIGTDGITDMVESIEAGKMNATIAQNPYDIGYLSVEQAKKAIDGAKTEKRIDSGIDIITEGNANERLNFIQKLLD</sequence>
<organism evidence="5 6">
    <name type="scientific">Metabacillus sediminilitoris</name>
    <dbReference type="NCBI Taxonomy" id="2567941"/>
    <lineage>
        <taxon>Bacteria</taxon>
        <taxon>Bacillati</taxon>
        <taxon>Bacillota</taxon>
        <taxon>Bacilli</taxon>
        <taxon>Bacillales</taxon>
        <taxon>Bacillaceae</taxon>
        <taxon>Metabacillus</taxon>
    </lineage>
</organism>
<dbReference type="OrthoDB" id="6196975at2"/>
<accession>A0A4S4BTY1</accession>
<keyword evidence="3" id="KW-0732">Signal</keyword>
<comment type="subcellular location">
    <subcellularLocation>
        <location evidence="1">Cell envelope</location>
    </subcellularLocation>
</comment>
<evidence type="ECO:0000256" key="2">
    <source>
        <dbReference type="ARBA" id="ARBA00007639"/>
    </source>
</evidence>
<proteinExistence type="inferred from homology"/>
<dbReference type="AlphaFoldDB" id="A0A4S4BTY1"/>
<dbReference type="GO" id="GO:0030313">
    <property type="term" value="C:cell envelope"/>
    <property type="evidence" value="ECO:0007669"/>
    <property type="project" value="UniProtKB-SubCell"/>
</dbReference>
<keyword evidence="6" id="KW-1185">Reference proteome</keyword>
<dbReference type="Gene3D" id="3.40.50.2300">
    <property type="match status" value="2"/>
</dbReference>
<comment type="similarity">
    <text evidence="2">Belongs to the bacterial solute-binding protein 2 family.</text>
</comment>
<dbReference type="EMBL" id="SSNT01000011">
    <property type="protein sequence ID" value="THF78562.1"/>
    <property type="molecule type" value="Genomic_DNA"/>
</dbReference>
<dbReference type="InterPro" id="IPR028082">
    <property type="entry name" value="Peripla_BP_I"/>
</dbReference>